<evidence type="ECO:0000259" key="1">
    <source>
        <dbReference type="SMART" id="SM01008"/>
    </source>
</evidence>
<dbReference type="InterPro" id="IPR000674">
    <property type="entry name" value="Ald_Oxase/Xan_DH_a/b"/>
</dbReference>
<dbReference type="Pfam" id="PF02738">
    <property type="entry name" value="MoCoBD_1"/>
    <property type="match status" value="1"/>
</dbReference>
<gene>
    <name evidence="2" type="ORF">ACFOEN_15645</name>
</gene>
<dbReference type="RefSeq" id="WP_377305526.1">
    <property type="nucleotide sequence ID" value="NZ_CP180191.1"/>
</dbReference>
<dbReference type="Gene3D" id="3.90.1170.50">
    <property type="entry name" value="Aldehyde oxidase/xanthine dehydrogenase, a/b hammerhead"/>
    <property type="match status" value="1"/>
</dbReference>
<reference evidence="3" key="1">
    <citation type="journal article" date="2019" name="Int. J. Syst. Evol. Microbiol.">
        <title>The Global Catalogue of Microorganisms (GCM) 10K type strain sequencing project: providing services to taxonomists for standard genome sequencing and annotation.</title>
        <authorList>
            <consortium name="The Broad Institute Genomics Platform"/>
            <consortium name="The Broad Institute Genome Sequencing Center for Infectious Disease"/>
            <person name="Wu L."/>
            <person name="Ma J."/>
        </authorList>
    </citation>
    <scope>NUCLEOTIDE SEQUENCE [LARGE SCALE GENOMIC DNA]</scope>
    <source>
        <strain evidence="3">KCTC 52168</strain>
    </source>
</reference>
<dbReference type="PANTHER" id="PTHR47495">
    <property type="entry name" value="ALDEHYDE DEHYDROGENASE"/>
    <property type="match status" value="1"/>
</dbReference>
<dbReference type="InterPro" id="IPR052516">
    <property type="entry name" value="N-heterocyclic_Hydroxylase"/>
</dbReference>
<dbReference type="SUPFAM" id="SSF56003">
    <property type="entry name" value="Molybdenum cofactor-binding domain"/>
    <property type="match status" value="2"/>
</dbReference>
<organism evidence="2 3">
    <name type="scientific">Piscinibacterium candidicorallinum</name>
    <dbReference type="NCBI Taxonomy" id="1793872"/>
    <lineage>
        <taxon>Bacteria</taxon>
        <taxon>Pseudomonadati</taxon>
        <taxon>Pseudomonadota</taxon>
        <taxon>Betaproteobacteria</taxon>
        <taxon>Burkholderiales</taxon>
        <taxon>Piscinibacterium</taxon>
    </lineage>
</organism>
<name>A0ABV7H5A6_9BURK</name>
<dbReference type="SMART" id="SM01008">
    <property type="entry name" value="Ald_Xan_dh_C"/>
    <property type="match status" value="1"/>
</dbReference>
<accession>A0ABV7H5A6</accession>
<keyword evidence="3" id="KW-1185">Reference proteome</keyword>
<dbReference type="PANTHER" id="PTHR47495:SF2">
    <property type="entry name" value="ALDEHYDE DEHYDROGENASE"/>
    <property type="match status" value="1"/>
</dbReference>
<dbReference type="InterPro" id="IPR037165">
    <property type="entry name" value="AldOxase/xan_DH_Mopterin-bd_sf"/>
</dbReference>
<dbReference type="Pfam" id="PF20256">
    <property type="entry name" value="MoCoBD_2"/>
    <property type="match status" value="2"/>
</dbReference>
<proteinExistence type="predicted"/>
<dbReference type="EMBL" id="JBHRTI010000010">
    <property type="protein sequence ID" value="MFC3149059.1"/>
    <property type="molecule type" value="Genomic_DNA"/>
</dbReference>
<comment type="caution">
    <text evidence="2">The sequence shown here is derived from an EMBL/GenBank/DDBJ whole genome shotgun (WGS) entry which is preliminary data.</text>
</comment>
<protein>
    <submittedName>
        <fullName evidence="2">Molybdopterin cofactor-binding domain-containing protein</fullName>
    </submittedName>
</protein>
<dbReference type="PIRSF" id="PIRSF036389">
    <property type="entry name" value="IOR_B"/>
    <property type="match status" value="1"/>
</dbReference>
<sequence length="754" mass="80167">MKRRTFLLAGAGALGVLVVGWGVMPPKSRLGTAADLGNLGESIALNGWIRIAPDNTVTIAVPRSEMGQGVFTALPMLVAEELDCALSQVRIEQSPMGDIYGNVAMLVDSLPMHPDDHGRGVHAGAAWVVGKLARSLGLQVTGGSSSVKDAWGPMRLAGATARGMLLAAGAAKLGMAAADCMIQDGVVRARDVAKSKQTVSFGEIAKDALSRPVPDVQLKSPKDFRLIGKPANRIDAAPKTTGTAAFGIDTRLPGMRYAAIRMCPTFGGALQRVDADAIREMPGNPRVVTLPAALGAQAGVAVIADTWWQAKQAVDKLPVVWDAGRNQTLSTFELQRSLSDALAAQSGFSYHDRGDGEAALKTAAKQLTARYTAPLLAHATLEPMNCTAQFADGTLTLWTPTQVPGLAHLFLGKLMGIESDRIKINVTLLGGGFGRRLELDVIGQAAFIAGQAGGAPVQLIWSRDEDTRHDMYRPMAIADLRAGLSADGQLAVLATKQASESVVYSFSERNMPAFAARTPDKTTDEGLFDRPYEIPNQSHRQVTVESPVPVGFWRSVGHSMNAFFAEGFMDECAHAAGKDPLAFRRDLLRNHPRHLKVLDTAAEKAGWGRKLDEGRALGIALHQSFGSIVAQVAEVSVSGKDIRVHRVWCAVDCGMAVNPNIIAQQVEGSVIFGLTAALWGEVTIRNGAVEQDNFGAYRLARINEAPQVETYIIASSEAPSGIGEPATPPIAPAIANAVFMLTGQRLRSLPLRLS</sequence>
<dbReference type="InterPro" id="IPR046867">
    <property type="entry name" value="AldOxase/xan_DH_MoCoBD2"/>
</dbReference>
<feature type="domain" description="Aldehyde oxidase/xanthine dehydrogenase a/b hammerhead" evidence="1">
    <location>
        <begin position="241"/>
        <end position="325"/>
    </location>
</feature>
<dbReference type="Gene3D" id="3.30.365.10">
    <property type="entry name" value="Aldehyde oxidase/xanthine dehydrogenase, molybdopterin binding domain"/>
    <property type="match status" value="4"/>
</dbReference>
<evidence type="ECO:0000313" key="3">
    <source>
        <dbReference type="Proteomes" id="UP001595556"/>
    </source>
</evidence>
<dbReference type="InterPro" id="IPR008274">
    <property type="entry name" value="AldOxase/xan_DH_MoCoBD1"/>
</dbReference>
<evidence type="ECO:0000313" key="2">
    <source>
        <dbReference type="EMBL" id="MFC3149059.1"/>
    </source>
</evidence>
<dbReference type="Proteomes" id="UP001595556">
    <property type="component" value="Unassembled WGS sequence"/>
</dbReference>
<dbReference type="InterPro" id="IPR012368">
    <property type="entry name" value="OxRdtase_Mopterin-bd_su_IorB"/>
</dbReference>